<gene>
    <name evidence="7" type="ORF">PRZ48_005635</name>
</gene>
<dbReference type="SUPFAM" id="SSF54373">
    <property type="entry name" value="FAD-linked reductases, C-terminal domain"/>
    <property type="match status" value="1"/>
</dbReference>
<evidence type="ECO:0000313" key="8">
    <source>
        <dbReference type="Proteomes" id="UP001305779"/>
    </source>
</evidence>
<evidence type="ECO:0000313" key="7">
    <source>
        <dbReference type="EMBL" id="KAK4502210.1"/>
    </source>
</evidence>
<dbReference type="PANTHER" id="PTHR10961">
    <property type="entry name" value="PEROXISOMAL SARCOSINE OXIDASE"/>
    <property type="match status" value="1"/>
</dbReference>
<keyword evidence="3" id="KW-0285">Flavoprotein</keyword>
<name>A0ABR0ELT1_ZASCE</name>
<keyword evidence="4" id="KW-0274">FAD</keyword>
<keyword evidence="5" id="KW-0560">Oxidoreductase</keyword>
<dbReference type="InterPro" id="IPR006076">
    <property type="entry name" value="FAD-dep_OxRdtase"/>
</dbReference>
<evidence type="ECO:0000256" key="2">
    <source>
        <dbReference type="ARBA" id="ARBA00010989"/>
    </source>
</evidence>
<feature type="domain" description="FAD dependent oxidoreductase" evidence="6">
    <location>
        <begin position="6"/>
        <end position="227"/>
    </location>
</feature>
<comment type="cofactor">
    <cofactor evidence="1">
        <name>FAD</name>
        <dbReference type="ChEBI" id="CHEBI:57692"/>
    </cofactor>
</comment>
<keyword evidence="8" id="KW-1185">Reference proteome</keyword>
<dbReference type="PANTHER" id="PTHR10961:SF7">
    <property type="entry name" value="FAD DEPENDENT OXIDOREDUCTASE DOMAIN-CONTAINING PROTEIN"/>
    <property type="match status" value="1"/>
</dbReference>
<dbReference type="Proteomes" id="UP001305779">
    <property type="component" value="Unassembled WGS sequence"/>
</dbReference>
<proteinExistence type="inferred from homology"/>
<sequence length="252" mass="27741">MDPDTDAVYTPDTGMAHASRSVAAMQWLASFHGADIKERTKVMRVSPPRNGIITVATSNSSFTTRKVILAADAWINELTKPLGVDIPLLVSQEQVTYFKPTKPADFEDDRFPVWISMGLEESFYGFPCFGEPSIKAAQDSAMNYMNPSNRTYVHSDQLLEKLKSRMDSLIPDEGRQVLRTSTCQYTVTPGRELIVSPIQKHSEVIVLLGAAQGFKFAPALGRAAAELALNGKTQDDISKFSIPEVAVLKSKL</sequence>
<protein>
    <recommendedName>
        <fullName evidence="6">FAD dependent oxidoreductase domain-containing protein</fullName>
    </recommendedName>
</protein>
<evidence type="ECO:0000259" key="6">
    <source>
        <dbReference type="Pfam" id="PF01266"/>
    </source>
</evidence>
<comment type="caution">
    <text evidence="7">The sequence shown here is derived from an EMBL/GenBank/DDBJ whole genome shotgun (WGS) entry which is preliminary data.</text>
</comment>
<evidence type="ECO:0000256" key="5">
    <source>
        <dbReference type="ARBA" id="ARBA00023002"/>
    </source>
</evidence>
<dbReference type="InterPro" id="IPR045170">
    <property type="entry name" value="MTOX"/>
</dbReference>
<evidence type="ECO:0000256" key="4">
    <source>
        <dbReference type="ARBA" id="ARBA00022827"/>
    </source>
</evidence>
<dbReference type="Gene3D" id="3.50.50.60">
    <property type="entry name" value="FAD/NAD(P)-binding domain"/>
    <property type="match status" value="2"/>
</dbReference>
<reference evidence="7 8" key="1">
    <citation type="journal article" date="2023" name="G3 (Bethesda)">
        <title>A chromosome-level genome assembly of Zasmidium syzygii isolated from banana leaves.</title>
        <authorList>
            <person name="van Westerhoven A.C."/>
            <person name="Mehrabi R."/>
            <person name="Talebi R."/>
            <person name="Steentjes M.B.F."/>
            <person name="Corcolon B."/>
            <person name="Chong P.A."/>
            <person name="Kema G.H.J."/>
            <person name="Seidl M.F."/>
        </authorList>
    </citation>
    <scope>NUCLEOTIDE SEQUENCE [LARGE SCALE GENOMIC DNA]</scope>
    <source>
        <strain evidence="7 8">P124</strain>
    </source>
</reference>
<evidence type="ECO:0000256" key="1">
    <source>
        <dbReference type="ARBA" id="ARBA00001974"/>
    </source>
</evidence>
<organism evidence="7 8">
    <name type="scientific">Zasmidium cellare</name>
    <name type="common">Wine cellar mold</name>
    <name type="synonym">Racodium cellare</name>
    <dbReference type="NCBI Taxonomy" id="395010"/>
    <lineage>
        <taxon>Eukaryota</taxon>
        <taxon>Fungi</taxon>
        <taxon>Dikarya</taxon>
        <taxon>Ascomycota</taxon>
        <taxon>Pezizomycotina</taxon>
        <taxon>Dothideomycetes</taxon>
        <taxon>Dothideomycetidae</taxon>
        <taxon>Mycosphaerellales</taxon>
        <taxon>Mycosphaerellaceae</taxon>
        <taxon>Zasmidium</taxon>
    </lineage>
</organism>
<dbReference type="InterPro" id="IPR036188">
    <property type="entry name" value="FAD/NAD-bd_sf"/>
</dbReference>
<accession>A0ABR0ELT1</accession>
<dbReference type="SUPFAM" id="SSF51905">
    <property type="entry name" value="FAD/NAD(P)-binding domain"/>
    <property type="match status" value="1"/>
</dbReference>
<evidence type="ECO:0000256" key="3">
    <source>
        <dbReference type="ARBA" id="ARBA00022630"/>
    </source>
</evidence>
<dbReference type="Pfam" id="PF01266">
    <property type="entry name" value="DAO"/>
    <property type="match status" value="1"/>
</dbReference>
<comment type="similarity">
    <text evidence="2">Belongs to the MSOX/MTOX family.</text>
</comment>
<dbReference type="EMBL" id="JAXOVC010000004">
    <property type="protein sequence ID" value="KAK4502210.1"/>
    <property type="molecule type" value="Genomic_DNA"/>
</dbReference>